<dbReference type="GO" id="GO:0004788">
    <property type="term" value="F:thiamine diphosphokinase activity"/>
    <property type="evidence" value="ECO:0007669"/>
    <property type="project" value="UniProtKB-UniRule"/>
</dbReference>
<reference evidence="9" key="2">
    <citation type="submission" date="2016-07" db="EMBL/GenBank/DDBJ databases">
        <title>Evolution of pathogenesis and genome organization in the Tremellales.</title>
        <authorList>
            <person name="Cuomo C."/>
            <person name="Litvintseva A."/>
            <person name="Heitman J."/>
            <person name="Chen Y."/>
            <person name="Sun S."/>
            <person name="Springer D."/>
            <person name="Dromer F."/>
            <person name="Young S."/>
            <person name="Zeng Q."/>
            <person name="Chapman S."/>
            <person name="Gujja S."/>
            <person name="Saif S."/>
            <person name="Birren B."/>
        </authorList>
    </citation>
    <scope>NUCLEOTIDE SEQUENCE</scope>
    <source>
        <strain evidence="9">CBS 10737</strain>
    </source>
</reference>
<comment type="catalytic activity">
    <reaction evidence="7">
        <text>thiamine + ATP = thiamine diphosphate + AMP + H(+)</text>
        <dbReference type="Rhea" id="RHEA:11576"/>
        <dbReference type="ChEBI" id="CHEBI:15378"/>
        <dbReference type="ChEBI" id="CHEBI:18385"/>
        <dbReference type="ChEBI" id="CHEBI:30616"/>
        <dbReference type="ChEBI" id="CHEBI:58937"/>
        <dbReference type="ChEBI" id="CHEBI:456215"/>
    </reaction>
</comment>
<sequence length="231" mass="25901">MTTLWTCAELLRGESSKPYSLIIVNQPIRQDLLAKAWKAASLRLCADGGANRLYDIDQGKGYLPEIIKGDFDSIREDVKEYYRSKGVKVIEDKDEYSTDLMKCIAEVPSDHALVLLGGLSGRVDQTVHTMSLLHKLKREIYVLDGESFAWLLREGKHEIQIDHNTMGQTCGILPVGVDSSRVITKGLKWDFDWETSLNGSVSTSNHLVPSIPLITIETSRPVLWTCEIKPL</sequence>
<dbReference type="STRING" id="1296096.A0A1B9I137"/>
<proteinExistence type="inferred from homology"/>
<evidence type="ECO:0000259" key="8">
    <source>
        <dbReference type="SMART" id="SM00983"/>
    </source>
</evidence>
<dbReference type="PANTHER" id="PTHR13622">
    <property type="entry name" value="THIAMIN PYROPHOSPHOKINASE"/>
    <property type="match status" value="1"/>
</dbReference>
<dbReference type="GO" id="GO:0006772">
    <property type="term" value="P:thiamine metabolic process"/>
    <property type="evidence" value="ECO:0007669"/>
    <property type="project" value="InterPro"/>
</dbReference>
<dbReference type="PANTHER" id="PTHR13622:SF8">
    <property type="entry name" value="THIAMIN PYROPHOSPHOKINASE 1"/>
    <property type="match status" value="1"/>
</dbReference>
<evidence type="ECO:0000256" key="3">
    <source>
        <dbReference type="ARBA" id="ARBA00022679"/>
    </source>
</evidence>
<comment type="pathway">
    <text evidence="1 7">Cofactor biosynthesis; thiamine diphosphate biosynthesis; thiamine diphosphate from thiamine: step 1/1.</text>
</comment>
<accession>A0A1B9I137</accession>
<protein>
    <recommendedName>
        <fullName evidence="7">Thiamine pyrophosphokinase</fullName>
        <ecNumber evidence="7">2.7.6.2</ecNumber>
    </recommendedName>
</protein>
<evidence type="ECO:0000256" key="2">
    <source>
        <dbReference type="ARBA" id="ARBA00006785"/>
    </source>
</evidence>
<feature type="domain" description="Thiamin pyrophosphokinase thiamin-binding" evidence="8">
    <location>
        <begin position="155"/>
        <end position="222"/>
    </location>
</feature>
<dbReference type="EMBL" id="KI894012">
    <property type="protein sequence ID" value="OCF49234.1"/>
    <property type="molecule type" value="Genomic_DNA"/>
</dbReference>
<dbReference type="GO" id="GO:0009229">
    <property type="term" value="P:thiamine diphosphate biosynthetic process"/>
    <property type="evidence" value="ECO:0007669"/>
    <property type="project" value="UniProtKB-UniRule"/>
</dbReference>
<keyword evidence="5 7" id="KW-0418">Kinase</keyword>
<dbReference type="PIRSF" id="PIRSF031057">
    <property type="entry name" value="Thiamin_pyrophosphokinase"/>
    <property type="match status" value="1"/>
</dbReference>
<name>A0A1B9I137_9TREE</name>
<dbReference type="Pfam" id="PF04263">
    <property type="entry name" value="TPK_catalytic"/>
    <property type="match status" value="1"/>
</dbReference>
<dbReference type="InterPro" id="IPR007373">
    <property type="entry name" value="Thiamin_PyroPKinase_B1-bd"/>
</dbReference>
<dbReference type="InterPro" id="IPR016966">
    <property type="entry name" value="Thiamin_pyrophosphokinase_euk"/>
</dbReference>
<dbReference type="AlphaFoldDB" id="A0A1B9I137"/>
<evidence type="ECO:0000256" key="1">
    <source>
        <dbReference type="ARBA" id="ARBA00005078"/>
    </source>
</evidence>
<evidence type="ECO:0000256" key="6">
    <source>
        <dbReference type="ARBA" id="ARBA00022840"/>
    </source>
</evidence>
<dbReference type="InterPro" id="IPR036371">
    <property type="entry name" value="TPK_B1-bd_sf"/>
</dbReference>
<dbReference type="OrthoDB" id="25149at2759"/>
<organism evidence="9">
    <name type="scientific">Kwoniella pini CBS 10737</name>
    <dbReference type="NCBI Taxonomy" id="1296096"/>
    <lineage>
        <taxon>Eukaryota</taxon>
        <taxon>Fungi</taxon>
        <taxon>Dikarya</taxon>
        <taxon>Basidiomycota</taxon>
        <taxon>Agaricomycotina</taxon>
        <taxon>Tremellomycetes</taxon>
        <taxon>Tremellales</taxon>
        <taxon>Cryptococcaceae</taxon>
        <taxon>Kwoniella</taxon>
    </lineage>
</organism>
<reference evidence="9" key="1">
    <citation type="submission" date="2013-07" db="EMBL/GenBank/DDBJ databases">
        <title>The Genome Sequence of Cryptococcus pinus CBS10737.</title>
        <authorList>
            <consortium name="The Broad Institute Genome Sequencing Platform"/>
            <person name="Cuomo C."/>
            <person name="Litvintseva A."/>
            <person name="Chen Y."/>
            <person name="Heitman J."/>
            <person name="Sun S."/>
            <person name="Springer D."/>
            <person name="Dromer F."/>
            <person name="Young S.K."/>
            <person name="Zeng Q."/>
            <person name="Gargeya S."/>
            <person name="Fitzgerald M."/>
            <person name="Abouelleil A."/>
            <person name="Alvarado L."/>
            <person name="Berlin A.M."/>
            <person name="Chapman S.B."/>
            <person name="Dewar J."/>
            <person name="Goldberg J."/>
            <person name="Griggs A."/>
            <person name="Gujja S."/>
            <person name="Hansen M."/>
            <person name="Howarth C."/>
            <person name="Imamovic A."/>
            <person name="Larimer J."/>
            <person name="McCowan C."/>
            <person name="Murphy C."/>
            <person name="Pearson M."/>
            <person name="Priest M."/>
            <person name="Roberts A."/>
            <person name="Saif S."/>
            <person name="Shea T."/>
            <person name="Sykes S."/>
            <person name="Wortman J."/>
            <person name="Nusbaum C."/>
            <person name="Birren B."/>
        </authorList>
    </citation>
    <scope>NUCLEOTIDE SEQUENCE [LARGE SCALE GENOMIC DNA]</scope>
    <source>
        <strain evidence="9">CBS 10737</strain>
    </source>
</reference>
<keyword evidence="3 7" id="KW-0808">Transferase</keyword>
<dbReference type="NCBIfam" id="TIGR01378">
    <property type="entry name" value="thi_PPkinase"/>
    <property type="match status" value="1"/>
</dbReference>
<dbReference type="GO" id="GO:0030975">
    <property type="term" value="F:thiamine binding"/>
    <property type="evidence" value="ECO:0007669"/>
    <property type="project" value="UniProtKB-UniRule"/>
</dbReference>
<dbReference type="InterPro" id="IPR036759">
    <property type="entry name" value="TPK_catalytic_sf"/>
</dbReference>
<dbReference type="GO" id="GO:0016301">
    <property type="term" value="F:kinase activity"/>
    <property type="evidence" value="ECO:0007669"/>
    <property type="project" value="UniProtKB-UniRule"/>
</dbReference>
<evidence type="ECO:0000256" key="7">
    <source>
        <dbReference type="PIRNR" id="PIRNR031057"/>
    </source>
</evidence>
<dbReference type="EC" id="2.7.6.2" evidence="7"/>
<dbReference type="GO" id="GO:0005524">
    <property type="term" value="F:ATP binding"/>
    <property type="evidence" value="ECO:0007669"/>
    <property type="project" value="UniProtKB-UniRule"/>
</dbReference>
<dbReference type="SUPFAM" id="SSF63862">
    <property type="entry name" value="Thiamin pyrophosphokinase, substrate-binding domain"/>
    <property type="match status" value="1"/>
</dbReference>
<keyword evidence="4 7" id="KW-0547">Nucleotide-binding</keyword>
<comment type="similarity">
    <text evidence="2 7">Belongs to the thiamine pyrophosphokinase family.</text>
</comment>
<dbReference type="Gene3D" id="3.40.50.10240">
    <property type="entry name" value="Thiamin pyrophosphokinase, catalytic domain"/>
    <property type="match status" value="1"/>
</dbReference>
<keyword evidence="6 7" id="KW-0067">ATP-binding</keyword>
<dbReference type="UniPathway" id="UPA00060">
    <property type="reaction ID" value="UER00597"/>
</dbReference>
<dbReference type="Pfam" id="PF04265">
    <property type="entry name" value="TPK_B1_binding"/>
    <property type="match status" value="1"/>
</dbReference>
<dbReference type="SMART" id="SM00983">
    <property type="entry name" value="TPK_B1_binding"/>
    <property type="match status" value="1"/>
</dbReference>
<dbReference type="SUPFAM" id="SSF63999">
    <property type="entry name" value="Thiamin pyrophosphokinase, catalytic domain"/>
    <property type="match status" value="1"/>
</dbReference>
<evidence type="ECO:0000256" key="4">
    <source>
        <dbReference type="ARBA" id="ARBA00022741"/>
    </source>
</evidence>
<dbReference type="InterPro" id="IPR007371">
    <property type="entry name" value="TPK_catalytic"/>
</dbReference>
<gene>
    <name evidence="9" type="ORF">I206_04922</name>
</gene>
<evidence type="ECO:0000256" key="5">
    <source>
        <dbReference type="ARBA" id="ARBA00022777"/>
    </source>
</evidence>
<dbReference type="CDD" id="cd07995">
    <property type="entry name" value="TPK"/>
    <property type="match status" value="1"/>
</dbReference>
<evidence type="ECO:0000313" key="9">
    <source>
        <dbReference type="EMBL" id="OCF49234.1"/>
    </source>
</evidence>
<dbReference type="InterPro" id="IPR006282">
    <property type="entry name" value="Thi_PPkinase"/>
</dbReference>